<evidence type="ECO:0000313" key="1">
    <source>
        <dbReference type="EMBL" id="RRT59211.1"/>
    </source>
</evidence>
<sequence>MLSNQTTNTFGSNLPSKSNTCTLTLLAISPRLSANRTRWPLIQVCGFLIGSRNSSLMSKAWLLGIVGAWL</sequence>
<proteinExistence type="predicted"/>
<protein>
    <submittedName>
        <fullName evidence="1">Uncharacterized protein</fullName>
    </submittedName>
</protein>
<dbReference type="AlphaFoldDB" id="A0A426Z5H7"/>
<accession>A0A426Z5H7</accession>
<evidence type="ECO:0000313" key="2">
    <source>
        <dbReference type="Proteomes" id="UP000287651"/>
    </source>
</evidence>
<organism evidence="1 2">
    <name type="scientific">Ensete ventricosum</name>
    <name type="common">Abyssinian banana</name>
    <name type="synonym">Musa ensete</name>
    <dbReference type="NCBI Taxonomy" id="4639"/>
    <lineage>
        <taxon>Eukaryota</taxon>
        <taxon>Viridiplantae</taxon>
        <taxon>Streptophyta</taxon>
        <taxon>Embryophyta</taxon>
        <taxon>Tracheophyta</taxon>
        <taxon>Spermatophyta</taxon>
        <taxon>Magnoliopsida</taxon>
        <taxon>Liliopsida</taxon>
        <taxon>Zingiberales</taxon>
        <taxon>Musaceae</taxon>
        <taxon>Ensete</taxon>
    </lineage>
</organism>
<name>A0A426Z5H7_ENSVE</name>
<gene>
    <name evidence="1" type="ORF">B296_00035517</name>
</gene>
<reference evidence="1 2" key="1">
    <citation type="journal article" date="2014" name="Agronomy (Basel)">
        <title>A Draft Genome Sequence for Ensete ventricosum, the Drought-Tolerant Tree Against Hunger.</title>
        <authorList>
            <person name="Harrison J."/>
            <person name="Moore K.A."/>
            <person name="Paszkiewicz K."/>
            <person name="Jones T."/>
            <person name="Grant M."/>
            <person name="Ambacheew D."/>
            <person name="Muzemil S."/>
            <person name="Studholme D.J."/>
        </authorList>
    </citation>
    <scope>NUCLEOTIDE SEQUENCE [LARGE SCALE GENOMIC DNA]</scope>
</reference>
<dbReference type="EMBL" id="AMZH03008318">
    <property type="protein sequence ID" value="RRT59211.1"/>
    <property type="molecule type" value="Genomic_DNA"/>
</dbReference>
<dbReference type="Proteomes" id="UP000287651">
    <property type="component" value="Unassembled WGS sequence"/>
</dbReference>
<comment type="caution">
    <text evidence="1">The sequence shown here is derived from an EMBL/GenBank/DDBJ whole genome shotgun (WGS) entry which is preliminary data.</text>
</comment>